<dbReference type="AlphaFoldDB" id="A0AAD8ZDF9"/>
<feature type="region of interest" description="Disordered" evidence="7">
    <location>
        <begin position="214"/>
        <end position="266"/>
    </location>
</feature>
<keyword evidence="4" id="KW-0255">Endonuclease</keyword>
<evidence type="ECO:0000313" key="10">
    <source>
        <dbReference type="Proteomes" id="UP001239994"/>
    </source>
</evidence>
<dbReference type="Pfam" id="PF17917">
    <property type="entry name" value="RT_RNaseH"/>
    <property type="match status" value="1"/>
</dbReference>
<dbReference type="InterPro" id="IPR043502">
    <property type="entry name" value="DNA/RNA_pol_sf"/>
</dbReference>
<dbReference type="Proteomes" id="UP001239994">
    <property type="component" value="Unassembled WGS sequence"/>
</dbReference>
<gene>
    <name evidence="9" type="ORF">P4O66_001198</name>
</gene>
<evidence type="ECO:0000313" key="9">
    <source>
        <dbReference type="EMBL" id="KAK1795710.1"/>
    </source>
</evidence>
<organism evidence="9 10">
    <name type="scientific">Electrophorus voltai</name>
    <dbReference type="NCBI Taxonomy" id="2609070"/>
    <lineage>
        <taxon>Eukaryota</taxon>
        <taxon>Metazoa</taxon>
        <taxon>Chordata</taxon>
        <taxon>Craniata</taxon>
        <taxon>Vertebrata</taxon>
        <taxon>Euteleostomi</taxon>
        <taxon>Actinopterygii</taxon>
        <taxon>Neopterygii</taxon>
        <taxon>Teleostei</taxon>
        <taxon>Ostariophysi</taxon>
        <taxon>Gymnotiformes</taxon>
        <taxon>Gymnotoidei</taxon>
        <taxon>Gymnotidae</taxon>
        <taxon>Electrophorus</taxon>
    </lineage>
</organism>
<proteinExistence type="predicted"/>
<accession>A0AAD8ZDF9</accession>
<keyword evidence="6" id="KW-0695">RNA-directed DNA polymerase</keyword>
<protein>
    <recommendedName>
        <fullName evidence="8">Reverse transcriptase RNase H-like domain-containing protein</fullName>
    </recommendedName>
</protein>
<evidence type="ECO:0000256" key="1">
    <source>
        <dbReference type="ARBA" id="ARBA00022679"/>
    </source>
</evidence>
<dbReference type="GO" id="GO:0004519">
    <property type="term" value="F:endonuclease activity"/>
    <property type="evidence" value="ECO:0007669"/>
    <property type="project" value="UniProtKB-KW"/>
</dbReference>
<sequence length="266" mass="28753">MEVDASDTGVTAVLSQHTGDCELLAMKLAFEEWRHWLKGVRHPFMVYTDHKNLEYLQTTKRLNARQALCSDLLQAQVLHNLQAWGEKHQGGQAVSATPCRSPTDECGACSPPRASWCPCSGTTDHLCTAETSGCSDCMGTCLCRNGTPWCHTYSTVNRHLLLVACYAQGCGERPHVFPLSVKLHPLPTPLRPWSHLAVDFVTLGLPHFGTEARDAGSPRCGAQSLDQPAATPGDGRGPGVQGEKPARLPEERQGVAIPRGLGGVQP</sequence>
<dbReference type="EMBL" id="JAROKS010000015">
    <property type="protein sequence ID" value="KAK1795710.1"/>
    <property type="molecule type" value="Genomic_DNA"/>
</dbReference>
<dbReference type="PANTHER" id="PTHR34072:SF52">
    <property type="entry name" value="RIBONUCLEASE H"/>
    <property type="match status" value="1"/>
</dbReference>
<keyword evidence="3" id="KW-0540">Nuclease</keyword>
<keyword evidence="10" id="KW-1185">Reference proteome</keyword>
<evidence type="ECO:0000259" key="8">
    <source>
        <dbReference type="Pfam" id="PF17917"/>
    </source>
</evidence>
<evidence type="ECO:0000256" key="6">
    <source>
        <dbReference type="ARBA" id="ARBA00022918"/>
    </source>
</evidence>
<reference evidence="9" key="1">
    <citation type="submission" date="2023-03" db="EMBL/GenBank/DDBJ databases">
        <title>Electrophorus voltai genome.</title>
        <authorList>
            <person name="Bian C."/>
        </authorList>
    </citation>
    <scope>NUCLEOTIDE SEQUENCE</scope>
    <source>
        <strain evidence="9">CB-2022</strain>
        <tissue evidence="9">Muscle</tissue>
    </source>
</reference>
<evidence type="ECO:0000256" key="4">
    <source>
        <dbReference type="ARBA" id="ARBA00022759"/>
    </source>
</evidence>
<dbReference type="InterPro" id="IPR041373">
    <property type="entry name" value="RT_RNaseH"/>
</dbReference>
<feature type="compositionally biased region" description="Basic and acidic residues" evidence="7">
    <location>
        <begin position="244"/>
        <end position="253"/>
    </location>
</feature>
<evidence type="ECO:0000256" key="7">
    <source>
        <dbReference type="SAM" id="MobiDB-lite"/>
    </source>
</evidence>
<dbReference type="GO" id="GO:0016787">
    <property type="term" value="F:hydrolase activity"/>
    <property type="evidence" value="ECO:0007669"/>
    <property type="project" value="UniProtKB-KW"/>
</dbReference>
<dbReference type="PANTHER" id="PTHR34072">
    <property type="entry name" value="ENZYMATIC POLYPROTEIN-RELATED"/>
    <property type="match status" value="1"/>
</dbReference>
<evidence type="ECO:0000256" key="5">
    <source>
        <dbReference type="ARBA" id="ARBA00022801"/>
    </source>
</evidence>
<feature type="domain" description="Reverse transcriptase RNase H-like" evidence="8">
    <location>
        <begin position="19"/>
        <end position="74"/>
    </location>
</feature>
<evidence type="ECO:0000256" key="3">
    <source>
        <dbReference type="ARBA" id="ARBA00022722"/>
    </source>
</evidence>
<dbReference type="GO" id="GO:0003964">
    <property type="term" value="F:RNA-directed DNA polymerase activity"/>
    <property type="evidence" value="ECO:0007669"/>
    <property type="project" value="UniProtKB-KW"/>
</dbReference>
<evidence type="ECO:0000256" key="2">
    <source>
        <dbReference type="ARBA" id="ARBA00022695"/>
    </source>
</evidence>
<keyword evidence="2" id="KW-0548">Nucleotidyltransferase</keyword>
<dbReference type="SUPFAM" id="SSF56672">
    <property type="entry name" value="DNA/RNA polymerases"/>
    <property type="match status" value="1"/>
</dbReference>
<name>A0AAD8ZDF9_9TELE</name>
<keyword evidence="5" id="KW-0378">Hydrolase</keyword>
<comment type="caution">
    <text evidence="9">The sequence shown here is derived from an EMBL/GenBank/DDBJ whole genome shotgun (WGS) entry which is preliminary data.</text>
</comment>
<keyword evidence="1" id="KW-0808">Transferase</keyword>